<dbReference type="RefSeq" id="WP_123743608.1">
    <property type="nucleotide sequence ID" value="NZ_RJKM01000001.1"/>
</dbReference>
<dbReference type="OrthoDB" id="9148135at2"/>
<dbReference type="EMBL" id="RJKM01000001">
    <property type="protein sequence ID" value="ROP37869.1"/>
    <property type="molecule type" value="Genomic_DNA"/>
</dbReference>
<dbReference type="AlphaFoldDB" id="A0A3N1H5S7"/>
<keyword evidence="2" id="KW-1185">Reference proteome</keyword>
<dbReference type="PANTHER" id="PTHR38479:SF2">
    <property type="entry name" value="WINGED HELIX DNA-BINDING DOMAIN-CONTAINING PROTEIN"/>
    <property type="match status" value="1"/>
</dbReference>
<dbReference type="Proteomes" id="UP000268727">
    <property type="component" value="Unassembled WGS sequence"/>
</dbReference>
<evidence type="ECO:0000313" key="1">
    <source>
        <dbReference type="EMBL" id="ROP37869.1"/>
    </source>
</evidence>
<comment type="caution">
    <text evidence="1">The sequence shown here is derived from an EMBL/GenBank/DDBJ whole genome shotgun (WGS) entry which is preliminary data.</text>
</comment>
<keyword evidence="1" id="KW-0238">DNA-binding</keyword>
<gene>
    <name evidence="1" type="ORF">EDD40_3199</name>
</gene>
<dbReference type="PANTHER" id="PTHR38479">
    <property type="entry name" value="LMO0824 PROTEIN"/>
    <property type="match status" value="1"/>
</dbReference>
<proteinExistence type="predicted"/>
<evidence type="ECO:0000313" key="2">
    <source>
        <dbReference type="Proteomes" id="UP000268727"/>
    </source>
</evidence>
<organism evidence="1 2">
    <name type="scientific">Saccharothrix texasensis</name>
    <dbReference type="NCBI Taxonomy" id="103734"/>
    <lineage>
        <taxon>Bacteria</taxon>
        <taxon>Bacillati</taxon>
        <taxon>Actinomycetota</taxon>
        <taxon>Actinomycetes</taxon>
        <taxon>Pseudonocardiales</taxon>
        <taxon>Pseudonocardiaceae</taxon>
        <taxon>Saccharothrix</taxon>
    </lineage>
</organism>
<sequence length="371" mass="41193">MTPVLSRRALGRATLARQFLLARTEASVPEVVAHLVGLQAQTPHTWYTGLWSRIAGFTPDRAADPLVDRELVRIAVMRSTIHLVTAADALALRPLVQPALDRDLFRNHTHGRDMRGLDVDAVVAAGRTLLAEKPRTNKELGTLLHEQWPDRAPASLAYAIRCLVPLVQVPPRGVWGRSGAIAHTSAETWLGASPDPADRPSVDDLVLRYLAAFGPATVKDAQTWSGLTRLREVVEGLPLLRLRDEDGQELFDLPDAPRPDGHVPAPPRFLYDFDNLLLSHADRRRVVTDDVRAQQYEPHGPVPQFFLVDGVTAGDWKVRRTKDAATLELRPFHRATAMDEVEREGERLLAFLAADVPRHEVRTTSPAARRP</sequence>
<accession>A0A3N1H5S7</accession>
<reference evidence="1 2" key="1">
    <citation type="submission" date="2018-11" db="EMBL/GenBank/DDBJ databases">
        <title>Sequencing the genomes of 1000 actinobacteria strains.</title>
        <authorList>
            <person name="Klenk H.-P."/>
        </authorList>
    </citation>
    <scope>NUCLEOTIDE SEQUENCE [LARGE SCALE GENOMIC DNA]</scope>
    <source>
        <strain evidence="1 2">DSM 44231</strain>
    </source>
</reference>
<protein>
    <submittedName>
        <fullName evidence="1">Winged helix DNA-binding protein</fullName>
    </submittedName>
</protein>
<dbReference type="Pfam" id="PF06224">
    <property type="entry name" value="AlkZ-like"/>
    <property type="match status" value="1"/>
</dbReference>
<dbReference type="InterPro" id="IPR009351">
    <property type="entry name" value="AlkZ-like"/>
</dbReference>
<name>A0A3N1H5S7_9PSEU</name>
<dbReference type="GO" id="GO:0003677">
    <property type="term" value="F:DNA binding"/>
    <property type="evidence" value="ECO:0007669"/>
    <property type="project" value="UniProtKB-KW"/>
</dbReference>